<dbReference type="Gene3D" id="3.40.190.150">
    <property type="entry name" value="Bordetella uptake gene, domain 1"/>
    <property type="match status" value="1"/>
</dbReference>
<organism evidence="2 3">
    <name type="scientific">Rugosimonospora africana</name>
    <dbReference type="NCBI Taxonomy" id="556532"/>
    <lineage>
        <taxon>Bacteria</taxon>
        <taxon>Bacillati</taxon>
        <taxon>Actinomycetota</taxon>
        <taxon>Actinomycetes</taxon>
        <taxon>Micromonosporales</taxon>
        <taxon>Micromonosporaceae</taxon>
        <taxon>Rugosimonospora</taxon>
    </lineage>
</organism>
<dbReference type="Proteomes" id="UP000642748">
    <property type="component" value="Unassembled WGS sequence"/>
</dbReference>
<dbReference type="AlphaFoldDB" id="A0A8J3QVC5"/>
<dbReference type="PANTHER" id="PTHR42928:SF5">
    <property type="entry name" value="BLR1237 PROTEIN"/>
    <property type="match status" value="1"/>
</dbReference>
<name>A0A8J3QVC5_9ACTN</name>
<evidence type="ECO:0000256" key="1">
    <source>
        <dbReference type="ARBA" id="ARBA00006987"/>
    </source>
</evidence>
<comment type="caution">
    <text evidence="2">The sequence shown here is derived from an EMBL/GenBank/DDBJ whole genome shotgun (WGS) entry which is preliminary data.</text>
</comment>
<dbReference type="EMBL" id="BONZ01000057">
    <property type="protein sequence ID" value="GIH17749.1"/>
    <property type="molecule type" value="Genomic_DNA"/>
</dbReference>
<accession>A0A8J3QVC5</accession>
<reference evidence="2" key="1">
    <citation type="submission" date="2021-01" db="EMBL/GenBank/DDBJ databases">
        <title>Whole genome shotgun sequence of Rugosimonospora africana NBRC 104875.</title>
        <authorList>
            <person name="Komaki H."/>
            <person name="Tamura T."/>
        </authorList>
    </citation>
    <scope>NUCLEOTIDE SEQUENCE</scope>
    <source>
        <strain evidence="2">NBRC 104875</strain>
    </source>
</reference>
<evidence type="ECO:0008006" key="4">
    <source>
        <dbReference type="Google" id="ProtNLM"/>
    </source>
</evidence>
<protein>
    <recommendedName>
        <fullName evidence="4">Tripartite-type tricarboxylate transporter receptor subunit TctC</fullName>
    </recommendedName>
</protein>
<evidence type="ECO:0000313" key="3">
    <source>
        <dbReference type="Proteomes" id="UP000642748"/>
    </source>
</evidence>
<evidence type="ECO:0000313" key="2">
    <source>
        <dbReference type="EMBL" id="GIH17749.1"/>
    </source>
</evidence>
<dbReference type="RefSeq" id="WP_203921302.1">
    <property type="nucleotide sequence ID" value="NZ_BONZ01000057.1"/>
</dbReference>
<dbReference type="Gene3D" id="3.40.190.10">
    <property type="entry name" value="Periplasmic binding protein-like II"/>
    <property type="match status" value="1"/>
</dbReference>
<comment type="similarity">
    <text evidence="1">Belongs to the UPF0065 (bug) family.</text>
</comment>
<proteinExistence type="inferred from homology"/>
<keyword evidence="3" id="KW-1185">Reference proteome</keyword>
<dbReference type="PANTHER" id="PTHR42928">
    <property type="entry name" value="TRICARBOXYLATE-BINDING PROTEIN"/>
    <property type="match status" value="1"/>
</dbReference>
<gene>
    <name evidence="2" type="ORF">Raf01_59210</name>
</gene>
<dbReference type="InterPro" id="IPR042100">
    <property type="entry name" value="Bug_dom1"/>
</dbReference>
<dbReference type="InterPro" id="IPR005064">
    <property type="entry name" value="BUG"/>
</dbReference>
<sequence>MGIVLLSLVLVAGSASCSRRGSSGSGAGAKAATFYKGKTITITTKSSPGGNGDTTARLLAQYLPNYIPGHPHVVVKNNAGGAGSVMMKNVAEVFPNDGLNLALPDTAVVLRWMFKQDGTDYPLDKMPIIGDVTAPLVVIVRKSAGATVADLQKRKQPLAAGSTAPGGTGVIDMTLGFKLLGIPVKEVYGYSGAGPVALAVERGEADTASPAAGAYLASYKTLVDRGLAYPFYQVGDPGPDNTLARSPALSEFPTLQELYQKQYGHAPSGPEWDAVLKLADMVQLGLFLSARPDTPPEALTALRQGFDRMAADPAVKSKLNTTLGGAVSVGNAEAGKLLQNLLNTSGDVLSVLEDAANGK</sequence>